<sequence>MDEKLGAMIANRTPPDKLKVPTLPFFSPSCCAIATSGRGY</sequence>
<keyword evidence="2" id="KW-1185">Reference proteome</keyword>
<evidence type="ECO:0000313" key="2">
    <source>
        <dbReference type="Proteomes" id="UP001574673"/>
    </source>
</evidence>
<comment type="caution">
    <text evidence="1">The sequence shown here is derived from an EMBL/GenBank/DDBJ whole genome shotgun (WGS) entry which is preliminary data.</text>
</comment>
<dbReference type="EMBL" id="JBEUWX010000002">
    <property type="protein sequence ID" value="MFA9950338.1"/>
    <property type="molecule type" value="Genomic_DNA"/>
</dbReference>
<gene>
    <name evidence="1" type="ORF">ABCS64_08410</name>
</gene>
<dbReference type="Proteomes" id="UP001574673">
    <property type="component" value="Unassembled WGS sequence"/>
</dbReference>
<protein>
    <submittedName>
        <fullName evidence="1">Uncharacterized protein</fullName>
    </submittedName>
</protein>
<name>A0ABV4UFV1_9RHOO</name>
<organism evidence="1 2">
    <name type="scientific">Dentiradicibacter hellwigii</name>
    <dbReference type="NCBI Taxonomy" id="3149053"/>
    <lineage>
        <taxon>Bacteria</taxon>
        <taxon>Pseudomonadati</taxon>
        <taxon>Pseudomonadota</taxon>
        <taxon>Betaproteobacteria</taxon>
        <taxon>Rhodocyclales</taxon>
        <taxon>Rhodocyclaceae</taxon>
        <taxon>Dentiradicibacter</taxon>
    </lineage>
</organism>
<evidence type="ECO:0000313" key="1">
    <source>
        <dbReference type="EMBL" id="MFA9950338.1"/>
    </source>
</evidence>
<reference evidence="2" key="1">
    <citation type="submission" date="2024-06" db="EMBL/GenBank/DDBJ databases">
        <title>Radixoralia hellwigii gen. nov., sp nov., isolated from a root canal in the human oral cavity.</title>
        <authorList>
            <person name="Bartsch S."/>
            <person name="Wittmer A."/>
            <person name="Schulz A.-K."/>
            <person name="Neumann-Schaal M."/>
            <person name="Wolf J."/>
            <person name="Gronow S."/>
            <person name="Tennert C."/>
            <person name="Haecker G."/>
            <person name="Cieplik F."/>
            <person name="Al-Ahmad A."/>
        </authorList>
    </citation>
    <scope>NUCLEOTIDE SEQUENCE [LARGE SCALE GENOMIC DNA]</scope>
    <source>
        <strain evidence="2">Wk13</strain>
    </source>
</reference>
<proteinExistence type="predicted"/>
<accession>A0ABV4UFV1</accession>